<name>A0A9P6MGG3_9FUNG</name>
<comment type="caution">
    <text evidence="3">The sequence shown here is derived from an EMBL/GenBank/DDBJ whole genome shotgun (WGS) entry which is preliminary data.</text>
</comment>
<sequence length="513" mass="56582">ALGAALSISSKFGDEHVNSIRWIQEGGFWGMHKSLLPSRKAPRSVKVAMIFVFLASLVANLLDKGLSKLITPATTLGKPNYVVTETPLFFKANFIDTFSEWSTSIHVGDDIVDAMVSIMNNTRNIVNAESGRLYTPRISPYEIGCNQLVIQFTNASSNLVSLHNDGCMDLSLLLNTDTATYFDIAATQFVKQAPNRWNVVIPHSSDPHFQQMSIYPGVSDGNSTCFGGLIGAYKPIKLVDGIAVTPRTVVTECFSSSDEFWIISSTSVLFSMTTVKQFRNSTSAVFEEYGELLQAMESSVSNITFPSTPVAIVELKAINTTSLDTNPIISDAGKGRYLPYPDLYLSNVAMTIDHIPTILNRTRSPISFTAMKATSSAASGYLASISPSVYMDWSQYTLYSLFDTMDIVNGFEIPTWLFVFLIATIVLCFAFWGAVKYKIDEGYMSSLHKNIAMVISARKGWHKPMLMRFNANPLTFEDYPIVPGNRVVLSEDNSSSSPLNTEAQQTMNNNLEP</sequence>
<feature type="region of interest" description="Disordered" evidence="1">
    <location>
        <begin position="490"/>
        <end position="513"/>
    </location>
</feature>
<keyword evidence="4" id="KW-1185">Reference proteome</keyword>
<protein>
    <submittedName>
        <fullName evidence="3">Uncharacterized protein</fullName>
    </submittedName>
</protein>
<gene>
    <name evidence="3" type="ORF">BGZ80_006823</name>
</gene>
<organism evidence="3 4">
    <name type="scientific">Entomortierella chlamydospora</name>
    <dbReference type="NCBI Taxonomy" id="101097"/>
    <lineage>
        <taxon>Eukaryota</taxon>
        <taxon>Fungi</taxon>
        <taxon>Fungi incertae sedis</taxon>
        <taxon>Mucoromycota</taxon>
        <taxon>Mortierellomycotina</taxon>
        <taxon>Mortierellomycetes</taxon>
        <taxon>Mortierellales</taxon>
        <taxon>Mortierellaceae</taxon>
        <taxon>Entomortierella</taxon>
    </lineage>
</organism>
<feature type="transmembrane region" description="Helical" evidence="2">
    <location>
        <begin position="413"/>
        <end position="435"/>
    </location>
</feature>
<feature type="non-terminal residue" evidence="3">
    <location>
        <position position="513"/>
    </location>
</feature>
<evidence type="ECO:0000256" key="2">
    <source>
        <dbReference type="SAM" id="Phobius"/>
    </source>
</evidence>
<keyword evidence="2" id="KW-0812">Transmembrane</keyword>
<proteinExistence type="predicted"/>
<evidence type="ECO:0000256" key="1">
    <source>
        <dbReference type="SAM" id="MobiDB-lite"/>
    </source>
</evidence>
<evidence type="ECO:0000313" key="4">
    <source>
        <dbReference type="Proteomes" id="UP000703661"/>
    </source>
</evidence>
<dbReference type="EMBL" id="JAAAID010003398">
    <property type="protein sequence ID" value="KAF9998220.1"/>
    <property type="molecule type" value="Genomic_DNA"/>
</dbReference>
<dbReference type="Proteomes" id="UP000703661">
    <property type="component" value="Unassembled WGS sequence"/>
</dbReference>
<dbReference type="AlphaFoldDB" id="A0A9P6MGG3"/>
<keyword evidence="2" id="KW-1133">Transmembrane helix</keyword>
<accession>A0A9P6MGG3</accession>
<feature type="compositionally biased region" description="Polar residues" evidence="1">
    <location>
        <begin position="491"/>
        <end position="513"/>
    </location>
</feature>
<evidence type="ECO:0000313" key="3">
    <source>
        <dbReference type="EMBL" id="KAF9998220.1"/>
    </source>
</evidence>
<reference evidence="3" key="1">
    <citation type="journal article" date="2020" name="Fungal Divers.">
        <title>Resolving the Mortierellaceae phylogeny through synthesis of multi-gene phylogenetics and phylogenomics.</title>
        <authorList>
            <person name="Vandepol N."/>
            <person name="Liber J."/>
            <person name="Desiro A."/>
            <person name="Na H."/>
            <person name="Kennedy M."/>
            <person name="Barry K."/>
            <person name="Grigoriev I.V."/>
            <person name="Miller A.N."/>
            <person name="O'Donnell K."/>
            <person name="Stajich J.E."/>
            <person name="Bonito G."/>
        </authorList>
    </citation>
    <scope>NUCLEOTIDE SEQUENCE</scope>
    <source>
        <strain evidence="3">NRRL 2769</strain>
    </source>
</reference>
<keyword evidence="2" id="KW-0472">Membrane</keyword>